<reference evidence="3" key="1">
    <citation type="submission" date="2018-01" db="EMBL/GenBank/DDBJ databases">
        <authorList>
            <person name="Regsiter A."/>
            <person name="William W."/>
        </authorList>
    </citation>
    <scope>NUCLEOTIDE SEQUENCE</scope>
    <source>
        <strain evidence="3">TRIP AH-1</strain>
    </source>
</reference>
<feature type="domain" description="Transposase zinc-binding" evidence="2">
    <location>
        <begin position="10"/>
        <end position="99"/>
    </location>
</feature>
<accession>A0A445MVH7</accession>
<dbReference type="PANTHER" id="PTHR37023">
    <property type="entry name" value="TRANSPOSASE"/>
    <property type="match status" value="1"/>
</dbReference>
<name>A0A445MVH7_9BACT</name>
<dbReference type="GO" id="GO:0006313">
    <property type="term" value="P:DNA transposition"/>
    <property type="evidence" value="ECO:0007669"/>
    <property type="project" value="InterPro"/>
</dbReference>
<dbReference type="GO" id="GO:0004803">
    <property type="term" value="F:transposase activity"/>
    <property type="evidence" value="ECO:0007669"/>
    <property type="project" value="InterPro"/>
</dbReference>
<dbReference type="InterPro" id="IPR026889">
    <property type="entry name" value="Zn_Tnp"/>
</dbReference>
<dbReference type="AlphaFoldDB" id="A0A445MVH7"/>
<evidence type="ECO:0000259" key="1">
    <source>
        <dbReference type="Pfam" id="PF04986"/>
    </source>
</evidence>
<proteinExistence type="predicted"/>
<dbReference type="Pfam" id="PF14319">
    <property type="entry name" value="Zn_Tnp_IS91"/>
    <property type="match status" value="1"/>
</dbReference>
<organism evidence="3">
    <name type="scientific">uncultured Desulfobacterium sp</name>
    <dbReference type="NCBI Taxonomy" id="201089"/>
    <lineage>
        <taxon>Bacteria</taxon>
        <taxon>Pseudomonadati</taxon>
        <taxon>Thermodesulfobacteriota</taxon>
        <taxon>Desulfobacteria</taxon>
        <taxon>Desulfobacterales</taxon>
        <taxon>Desulfobacteriaceae</taxon>
        <taxon>Desulfobacterium</taxon>
        <taxon>environmental samples</taxon>
    </lineage>
</organism>
<dbReference type="InterPro" id="IPR054832">
    <property type="entry name" value="transpos_IS91"/>
</dbReference>
<evidence type="ECO:0000313" key="3">
    <source>
        <dbReference type="EMBL" id="SPD73399.1"/>
    </source>
</evidence>
<dbReference type="InterPro" id="IPR007069">
    <property type="entry name" value="Transposase_32"/>
</dbReference>
<feature type="domain" description="Transposase IS801/IS1294" evidence="1">
    <location>
        <begin position="141"/>
        <end position="328"/>
    </location>
</feature>
<dbReference type="Pfam" id="PF04986">
    <property type="entry name" value="Y2_Tnp"/>
    <property type="match status" value="1"/>
</dbReference>
<sequence>MKMPVEVADIFRAYGPLYREGHNLPIRHRRAMRAIETCRTAELGGHKYKCDTCGALSLSYNSCRNRHCPKCQSLDKERWIEARKKEVLPTHYFHVVFTIPEAVRPIALRNQGVVYGILFKSVAETLKGLAKDPKHLGAQIGLIAVLHTWSQTLIDHPHMHCIVTGGGLSLKGERWISSKPKFFMPVKVISKVFRGKFLDYLKQAYGSGKLSFAGKFGELKEKKHFDELLDKLYGQGWHVYSKPPFKAAQKVVEYLSRYTHRVAISNERIVRLEQGRVTIRYRDYADGNKIKEMVLDALEFIRRFLLHILPDQFVKIRYYGILSTRNRNTKLLKCKELFGFLSVTEDERLSWQELFERLTGIDPTLCPHCKKGKLILFEVLGPERSPPL</sequence>
<dbReference type="NCBIfam" id="NF033538">
    <property type="entry name" value="transpos_IS91"/>
    <property type="match status" value="1"/>
</dbReference>
<dbReference type="PANTHER" id="PTHR37023:SF1">
    <property type="entry name" value="ISSOD25 TRANSPOSASE TNPA_ISSOD25"/>
    <property type="match status" value="1"/>
</dbReference>
<protein>
    <submittedName>
        <fullName evidence="3">Transposase</fullName>
    </submittedName>
</protein>
<dbReference type="GO" id="GO:0003677">
    <property type="term" value="F:DNA binding"/>
    <property type="evidence" value="ECO:0007669"/>
    <property type="project" value="InterPro"/>
</dbReference>
<evidence type="ECO:0000259" key="2">
    <source>
        <dbReference type="Pfam" id="PF14319"/>
    </source>
</evidence>
<gene>
    <name evidence="3" type="ORF">PITCH_A1840005</name>
</gene>
<dbReference type="EMBL" id="OJIN01000095">
    <property type="protein sequence ID" value="SPD73399.1"/>
    <property type="molecule type" value="Genomic_DNA"/>
</dbReference>